<dbReference type="AlphaFoldDB" id="A0A4R6E130"/>
<organism evidence="2 3">
    <name type="scientific">Azoarcus indigens</name>
    <dbReference type="NCBI Taxonomy" id="29545"/>
    <lineage>
        <taxon>Bacteria</taxon>
        <taxon>Pseudomonadati</taxon>
        <taxon>Pseudomonadota</taxon>
        <taxon>Betaproteobacteria</taxon>
        <taxon>Rhodocyclales</taxon>
        <taxon>Zoogloeaceae</taxon>
        <taxon>Azoarcus</taxon>
    </lineage>
</organism>
<keyword evidence="1" id="KW-1133">Transmembrane helix</keyword>
<protein>
    <submittedName>
        <fullName evidence="2">Uncharacterized protein</fullName>
    </submittedName>
</protein>
<keyword evidence="1" id="KW-0472">Membrane</keyword>
<gene>
    <name evidence="2" type="ORF">C7389_107142</name>
</gene>
<evidence type="ECO:0000256" key="1">
    <source>
        <dbReference type="SAM" id="Phobius"/>
    </source>
</evidence>
<proteinExistence type="predicted"/>
<evidence type="ECO:0000313" key="3">
    <source>
        <dbReference type="Proteomes" id="UP000295129"/>
    </source>
</evidence>
<accession>A0A4R6E130</accession>
<comment type="caution">
    <text evidence="2">The sequence shown here is derived from an EMBL/GenBank/DDBJ whole genome shotgun (WGS) entry which is preliminary data.</text>
</comment>
<evidence type="ECO:0000313" key="2">
    <source>
        <dbReference type="EMBL" id="TDN51407.1"/>
    </source>
</evidence>
<keyword evidence="1" id="KW-0812">Transmembrane</keyword>
<keyword evidence="3" id="KW-1185">Reference proteome</keyword>
<feature type="transmembrane region" description="Helical" evidence="1">
    <location>
        <begin position="12"/>
        <end position="41"/>
    </location>
</feature>
<dbReference type="EMBL" id="SNVV01000007">
    <property type="protein sequence ID" value="TDN51407.1"/>
    <property type="molecule type" value="Genomic_DNA"/>
</dbReference>
<name>A0A4R6E130_9RHOO</name>
<reference evidence="2 3" key="1">
    <citation type="submission" date="2019-03" db="EMBL/GenBank/DDBJ databases">
        <title>Genomic Encyclopedia of Type Strains, Phase IV (KMG-IV): sequencing the most valuable type-strain genomes for metagenomic binning, comparative biology and taxonomic classification.</title>
        <authorList>
            <person name="Goeker M."/>
        </authorList>
    </citation>
    <scope>NUCLEOTIDE SEQUENCE [LARGE SCALE GENOMIC DNA]</scope>
    <source>
        <strain evidence="2 3">DSM 12121</strain>
    </source>
</reference>
<dbReference type="Proteomes" id="UP000295129">
    <property type="component" value="Unassembled WGS sequence"/>
</dbReference>
<sequence>MGIELGVSPALLFSSLSLFLLPVTIACGGSLLAALGAAQLLGMQRKPHEERRMMIALFAAIGMLSYAVGWILLH</sequence>
<feature type="transmembrane region" description="Helical" evidence="1">
    <location>
        <begin position="53"/>
        <end position="73"/>
    </location>
</feature>